<accession>A0A317ZEG6</accession>
<evidence type="ECO:0000313" key="6">
    <source>
        <dbReference type="EMBL" id="PXA03844.1"/>
    </source>
</evidence>
<dbReference type="Gene3D" id="3.40.50.1000">
    <property type="entry name" value="HAD superfamily/HAD-like"/>
    <property type="match status" value="2"/>
</dbReference>
<protein>
    <recommendedName>
        <fullName evidence="5">Haloacid dehalogenase-like hydrolase domain-containing protein 2</fullName>
    </recommendedName>
</protein>
<reference evidence="6 7" key="1">
    <citation type="submission" date="2018-05" db="EMBL/GenBank/DDBJ databases">
        <title>Coraliomargarita sinensis sp. nov., isolated from a marine solar saltern.</title>
        <authorList>
            <person name="Zhou L.Y."/>
        </authorList>
    </citation>
    <scope>NUCLEOTIDE SEQUENCE [LARGE SCALE GENOMIC DNA]</scope>
    <source>
        <strain evidence="6 7">WN38</strain>
    </source>
</reference>
<dbReference type="AlphaFoldDB" id="A0A317ZEG6"/>
<dbReference type="InterPro" id="IPR036412">
    <property type="entry name" value="HAD-like_sf"/>
</dbReference>
<dbReference type="Pfam" id="PF13344">
    <property type="entry name" value="Hydrolase_6"/>
    <property type="match status" value="1"/>
</dbReference>
<dbReference type="SUPFAM" id="SSF56784">
    <property type="entry name" value="HAD-like"/>
    <property type="match status" value="1"/>
</dbReference>
<evidence type="ECO:0000256" key="5">
    <source>
        <dbReference type="ARBA" id="ARBA00039666"/>
    </source>
</evidence>
<proteinExistence type="inferred from homology"/>
<gene>
    <name evidence="6" type="ORF">DDZ13_09375</name>
</gene>
<dbReference type="PANTHER" id="PTHR19288">
    <property type="entry name" value="4-NITROPHENYLPHOSPHATASE-RELATED"/>
    <property type="match status" value="1"/>
</dbReference>
<dbReference type="Proteomes" id="UP000247099">
    <property type="component" value="Unassembled WGS sequence"/>
</dbReference>
<dbReference type="InterPro" id="IPR006357">
    <property type="entry name" value="HAD-SF_hydro_IIA"/>
</dbReference>
<keyword evidence="4" id="KW-0460">Magnesium</keyword>
<evidence type="ECO:0000256" key="2">
    <source>
        <dbReference type="ARBA" id="ARBA00007958"/>
    </source>
</evidence>
<sequence>MSMAKIKGVLLDLSGTLYSGSDRIEGTRRCLAELERRAIPYRFLTNTTTQSRARIVQKLASLGVVTKEEWILTPMAAACERFRADGFASAALFVAEEAKEDFSEIPEDRAHPDVVILGDLGREFDYDTLNQAFRLIADGAAFYALARNRCFESGGELFLDMGPFVEALAYASRKEPVCLGKPSKAFFENAVAELDVPAESVAVVGDDLESDVLGAMHNKLIGILVQTGKFNRDQLDQMEQKPDAVIESIAVLPELLSSS</sequence>
<dbReference type="PANTHER" id="PTHR19288:SF46">
    <property type="entry name" value="HALOACID DEHALOGENASE-LIKE HYDROLASE DOMAIN-CONTAINING PROTEIN 2"/>
    <property type="match status" value="1"/>
</dbReference>
<name>A0A317ZEG6_9BACT</name>
<keyword evidence="3" id="KW-0479">Metal-binding</keyword>
<dbReference type="InterPro" id="IPR023214">
    <property type="entry name" value="HAD_sf"/>
</dbReference>
<dbReference type="NCBIfam" id="TIGR01458">
    <property type="entry name" value="HAD-SF-IIA-hyp3"/>
    <property type="match status" value="1"/>
</dbReference>
<organism evidence="6 7">
    <name type="scientific">Coraliomargarita sinensis</name>
    <dbReference type="NCBI Taxonomy" id="2174842"/>
    <lineage>
        <taxon>Bacteria</taxon>
        <taxon>Pseudomonadati</taxon>
        <taxon>Verrucomicrobiota</taxon>
        <taxon>Opitutia</taxon>
        <taxon>Puniceicoccales</taxon>
        <taxon>Coraliomargaritaceae</taxon>
        <taxon>Coraliomargarita</taxon>
    </lineage>
</organism>
<dbReference type="InParanoid" id="A0A317ZEG6"/>
<dbReference type="Pfam" id="PF13242">
    <property type="entry name" value="Hydrolase_like"/>
    <property type="match status" value="1"/>
</dbReference>
<evidence type="ECO:0000256" key="1">
    <source>
        <dbReference type="ARBA" id="ARBA00001946"/>
    </source>
</evidence>
<dbReference type="GO" id="GO:0016791">
    <property type="term" value="F:phosphatase activity"/>
    <property type="evidence" value="ECO:0007669"/>
    <property type="project" value="InterPro"/>
</dbReference>
<keyword evidence="6" id="KW-0378">Hydrolase</keyword>
<dbReference type="GO" id="GO:0005737">
    <property type="term" value="C:cytoplasm"/>
    <property type="evidence" value="ECO:0007669"/>
    <property type="project" value="TreeGrafter"/>
</dbReference>
<evidence type="ECO:0000313" key="7">
    <source>
        <dbReference type="Proteomes" id="UP000247099"/>
    </source>
</evidence>
<evidence type="ECO:0000256" key="3">
    <source>
        <dbReference type="ARBA" id="ARBA00022723"/>
    </source>
</evidence>
<dbReference type="InterPro" id="IPR006355">
    <property type="entry name" value="LHPP/HDHD2"/>
</dbReference>
<keyword evidence="7" id="KW-1185">Reference proteome</keyword>
<evidence type="ECO:0000256" key="4">
    <source>
        <dbReference type="ARBA" id="ARBA00022842"/>
    </source>
</evidence>
<comment type="caution">
    <text evidence="6">The sequence shown here is derived from an EMBL/GenBank/DDBJ whole genome shotgun (WGS) entry which is preliminary data.</text>
</comment>
<dbReference type="GO" id="GO:0046872">
    <property type="term" value="F:metal ion binding"/>
    <property type="evidence" value="ECO:0007669"/>
    <property type="project" value="UniProtKB-KW"/>
</dbReference>
<dbReference type="NCBIfam" id="TIGR01460">
    <property type="entry name" value="HAD-SF-IIA"/>
    <property type="match status" value="1"/>
</dbReference>
<dbReference type="EMBL" id="QHJQ01000006">
    <property type="protein sequence ID" value="PXA03844.1"/>
    <property type="molecule type" value="Genomic_DNA"/>
</dbReference>
<comment type="cofactor">
    <cofactor evidence="1">
        <name>Mg(2+)</name>
        <dbReference type="ChEBI" id="CHEBI:18420"/>
    </cofactor>
</comment>
<comment type="similarity">
    <text evidence="2">Belongs to the HAD-like hydrolase superfamily.</text>
</comment>